<dbReference type="EMBL" id="PJRS01000022">
    <property type="protein sequence ID" value="PLR25087.1"/>
    <property type="molecule type" value="Genomic_DNA"/>
</dbReference>
<accession>A0A2N5DGC0</accession>
<keyword evidence="2" id="KW-1185">Reference proteome</keyword>
<evidence type="ECO:0000313" key="2">
    <source>
        <dbReference type="Proteomes" id="UP000234479"/>
    </source>
</evidence>
<dbReference type="AlphaFoldDB" id="A0A2N5DGC0"/>
<sequence>MDLLLTVLAIAVVGIWAAASAYMLDVATEAADQQCRALDAFDWLQIALGPITYITLLVESRHDR</sequence>
<evidence type="ECO:0000313" key="1">
    <source>
        <dbReference type="EMBL" id="PLR25087.1"/>
    </source>
</evidence>
<reference evidence="1 2" key="1">
    <citation type="submission" date="2017-12" db="EMBL/GenBank/DDBJ databases">
        <title>The genome sequence of Caulobacter sp. 410.</title>
        <authorList>
            <person name="Gao J."/>
            <person name="Mao X."/>
            <person name="Sun J."/>
        </authorList>
    </citation>
    <scope>NUCLEOTIDE SEQUENCE [LARGE SCALE GENOMIC DNA]</scope>
    <source>
        <strain evidence="1 2">410</strain>
    </source>
</reference>
<protein>
    <submittedName>
        <fullName evidence="1">Uncharacterized protein</fullName>
    </submittedName>
</protein>
<organism evidence="1 2">
    <name type="scientific">Caulobacter zeae</name>
    <dbReference type="NCBI Taxonomy" id="2055137"/>
    <lineage>
        <taxon>Bacteria</taxon>
        <taxon>Pseudomonadati</taxon>
        <taxon>Pseudomonadota</taxon>
        <taxon>Alphaproteobacteria</taxon>
        <taxon>Caulobacterales</taxon>
        <taxon>Caulobacteraceae</taxon>
        <taxon>Caulobacter</taxon>
    </lineage>
</organism>
<name>A0A2N5DGC0_9CAUL</name>
<dbReference type="OrthoDB" id="9884174at2"/>
<comment type="caution">
    <text evidence="1">The sequence shown here is derived from an EMBL/GenBank/DDBJ whole genome shotgun (WGS) entry which is preliminary data.</text>
</comment>
<dbReference type="Proteomes" id="UP000234479">
    <property type="component" value="Unassembled WGS sequence"/>
</dbReference>
<dbReference type="RefSeq" id="WP_101718361.1">
    <property type="nucleotide sequence ID" value="NZ_PJRS01000022.1"/>
</dbReference>
<proteinExistence type="predicted"/>
<gene>
    <name evidence="1" type="ORF">SGCZBJ_12695</name>
</gene>